<name>A0A422QCS4_9TRYP</name>
<protein>
    <submittedName>
        <fullName evidence="1">Uncharacterized protein</fullName>
    </submittedName>
</protein>
<gene>
    <name evidence="1" type="ORF">Tco025E_00109</name>
</gene>
<comment type="caution">
    <text evidence="1">The sequence shown here is derived from an EMBL/GenBank/DDBJ whole genome shotgun (WGS) entry which is preliminary data.</text>
</comment>
<sequence length="193" mass="20728">MLAVALQHLRCELDNVPPHVGVANIVAVDVVGVFSGGLLQHLLHGGEDALHVLLPPRGQRNGRLQPYQAVDVGVLQKPYKFVCDEGEQSGVGFDFKEVQQLRQRQRVGALLHPHMRRTPRDLRLEEPLRLTPGEFVLSAASQPALQGGGLADELRGRHERTPRVGAAAAVALIITETTTTTAAAVAAVAPTET</sequence>
<proteinExistence type="predicted"/>
<dbReference type="RefSeq" id="XP_029232931.1">
    <property type="nucleotide sequence ID" value="XM_029367058.1"/>
</dbReference>
<dbReference type="EMBL" id="MKKU01000001">
    <property type="protein sequence ID" value="RNF27725.1"/>
    <property type="molecule type" value="Genomic_DNA"/>
</dbReference>
<reference evidence="1 2" key="1">
    <citation type="journal article" date="2018" name="BMC Genomics">
        <title>Genomic comparison of Trypanosoma conorhini and Trypanosoma rangeli to Trypanosoma cruzi strains of high and low virulence.</title>
        <authorList>
            <person name="Bradwell K.R."/>
            <person name="Koparde V.N."/>
            <person name="Matveyev A.V."/>
            <person name="Serrano M.G."/>
            <person name="Alves J.M."/>
            <person name="Parikh H."/>
            <person name="Huang B."/>
            <person name="Lee V."/>
            <person name="Espinosa-Alvarez O."/>
            <person name="Ortiz P.A."/>
            <person name="Costa-Martins A.G."/>
            <person name="Teixeira M.M."/>
            <person name="Buck G.A."/>
        </authorList>
    </citation>
    <scope>NUCLEOTIDE SEQUENCE [LARGE SCALE GENOMIC DNA]</scope>
    <source>
        <strain evidence="1 2">025E</strain>
    </source>
</reference>
<organism evidence="1 2">
    <name type="scientific">Trypanosoma conorhini</name>
    <dbReference type="NCBI Taxonomy" id="83891"/>
    <lineage>
        <taxon>Eukaryota</taxon>
        <taxon>Discoba</taxon>
        <taxon>Euglenozoa</taxon>
        <taxon>Kinetoplastea</taxon>
        <taxon>Metakinetoplastina</taxon>
        <taxon>Trypanosomatida</taxon>
        <taxon>Trypanosomatidae</taxon>
        <taxon>Trypanosoma</taxon>
    </lineage>
</organism>
<dbReference type="GeneID" id="40313720"/>
<evidence type="ECO:0000313" key="1">
    <source>
        <dbReference type="EMBL" id="RNF27725.1"/>
    </source>
</evidence>
<keyword evidence="2" id="KW-1185">Reference proteome</keyword>
<dbReference type="AlphaFoldDB" id="A0A422QCS4"/>
<accession>A0A422QCS4</accession>
<dbReference type="Proteomes" id="UP000284403">
    <property type="component" value="Unassembled WGS sequence"/>
</dbReference>
<evidence type="ECO:0000313" key="2">
    <source>
        <dbReference type="Proteomes" id="UP000284403"/>
    </source>
</evidence>